<gene>
    <name evidence="1" type="ORF">H6G59_16620</name>
</gene>
<sequence length="110" mass="12661">MEITFKNKKVQKLCERDTEAKKKHGADNAKKLKARMRELITVENVTSLTAGKPHRLIDDRLGQYAVYLAEGKRLVFEPDNDPVPLKEDGSIDWEQVTKICILEIVNYHPK</sequence>
<dbReference type="EMBL" id="JACJST010000015">
    <property type="protein sequence ID" value="MBD2569494.1"/>
    <property type="molecule type" value="Genomic_DNA"/>
</dbReference>
<comment type="caution">
    <text evidence="1">The sequence shown here is derived from an EMBL/GenBank/DDBJ whole genome shotgun (WGS) entry which is preliminary data.</text>
</comment>
<proteinExistence type="predicted"/>
<protein>
    <submittedName>
        <fullName evidence="1">Killer suppression protein HigA</fullName>
    </submittedName>
</protein>
<name>A0ABR8FHC9_9NOST</name>
<organism evidence="1 2">
    <name type="scientific">Anabaena lutea FACHB-196</name>
    <dbReference type="NCBI Taxonomy" id="2692881"/>
    <lineage>
        <taxon>Bacteria</taxon>
        <taxon>Bacillati</taxon>
        <taxon>Cyanobacteriota</taxon>
        <taxon>Cyanophyceae</taxon>
        <taxon>Nostocales</taxon>
        <taxon>Nostocaceae</taxon>
        <taxon>Anabaena</taxon>
    </lineage>
</organism>
<reference evidence="1 2" key="1">
    <citation type="journal article" date="2020" name="ISME J.">
        <title>Comparative genomics reveals insights into cyanobacterial evolution and habitat adaptation.</title>
        <authorList>
            <person name="Chen M.Y."/>
            <person name="Teng W.K."/>
            <person name="Zhao L."/>
            <person name="Hu C.X."/>
            <person name="Zhou Y.K."/>
            <person name="Han B.P."/>
            <person name="Song L.R."/>
            <person name="Shu W.S."/>
        </authorList>
    </citation>
    <scope>NUCLEOTIDE SEQUENCE [LARGE SCALE GENOMIC DNA]</scope>
    <source>
        <strain evidence="1 2">FACHB-196</strain>
    </source>
</reference>
<dbReference type="InterPro" id="IPR035093">
    <property type="entry name" value="RelE/ParE_toxin_dom_sf"/>
</dbReference>
<accession>A0ABR8FHC9</accession>
<dbReference type="RefSeq" id="WP_190716349.1">
    <property type="nucleotide sequence ID" value="NZ_JACJST010000015.1"/>
</dbReference>
<dbReference type="SUPFAM" id="SSF143011">
    <property type="entry name" value="RelE-like"/>
    <property type="match status" value="1"/>
</dbReference>
<keyword evidence="2" id="KW-1185">Reference proteome</keyword>
<evidence type="ECO:0000313" key="1">
    <source>
        <dbReference type="EMBL" id="MBD2569494.1"/>
    </source>
</evidence>
<evidence type="ECO:0000313" key="2">
    <source>
        <dbReference type="Proteomes" id="UP000640531"/>
    </source>
</evidence>
<dbReference type="Proteomes" id="UP000640531">
    <property type="component" value="Unassembled WGS sequence"/>
</dbReference>
<dbReference type="Gene3D" id="3.30.2310.20">
    <property type="entry name" value="RelE-like"/>
    <property type="match status" value="1"/>
</dbReference>